<evidence type="ECO:0000256" key="10">
    <source>
        <dbReference type="ARBA" id="ARBA00022958"/>
    </source>
</evidence>
<comment type="caution">
    <text evidence="14">Lacks conserved residue(s) required for the propagation of feature annotation.</text>
</comment>
<comment type="catalytic activity">
    <reaction evidence="14">
        <text>D-ribose + ATP = D-ribose 5-phosphate + ADP + H(+)</text>
        <dbReference type="Rhea" id="RHEA:13697"/>
        <dbReference type="ChEBI" id="CHEBI:15378"/>
        <dbReference type="ChEBI" id="CHEBI:30616"/>
        <dbReference type="ChEBI" id="CHEBI:47013"/>
        <dbReference type="ChEBI" id="CHEBI:78346"/>
        <dbReference type="ChEBI" id="CHEBI:456216"/>
        <dbReference type="EC" id="2.7.1.15"/>
    </reaction>
</comment>
<feature type="binding site" evidence="14">
    <location>
        <begin position="319"/>
        <end position="324"/>
    </location>
    <ligand>
        <name>ATP</name>
        <dbReference type="ChEBI" id="CHEBI:30616"/>
    </ligand>
</feature>
<keyword evidence="12" id="KW-0804">Transcription</keyword>
<dbReference type="CDD" id="cd01174">
    <property type="entry name" value="ribokinase"/>
    <property type="match status" value="1"/>
</dbReference>
<dbReference type="GO" id="GO:0004747">
    <property type="term" value="F:ribokinase activity"/>
    <property type="evidence" value="ECO:0007669"/>
    <property type="project" value="UniProtKB-UniRule"/>
</dbReference>
<evidence type="ECO:0000259" key="15">
    <source>
        <dbReference type="PROSITE" id="PS51000"/>
    </source>
</evidence>
<feature type="binding site" evidence="14">
    <location>
        <begin position="137"/>
        <end position="141"/>
    </location>
    <ligand>
        <name>substrate</name>
    </ligand>
</feature>
<feature type="binding site" evidence="14">
    <location>
        <position position="347"/>
    </location>
    <ligand>
        <name>K(+)</name>
        <dbReference type="ChEBI" id="CHEBI:29103"/>
    </ligand>
</feature>
<keyword evidence="7 14" id="KW-0418">Kinase</keyword>
<dbReference type="NCBIfam" id="TIGR02152">
    <property type="entry name" value="D_ribokin_bact"/>
    <property type="match status" value="1"/>
</dbReference>
<comment type="caution">
    <text evidence="16">The sequence shown here is derived from an EMBL/GenBank/DDBJ whole genome shotgun (WGS) entry which is preliminary data.</text>
</comment>
<feature type="active site" description="Proton acceptor" evidence="14">
    <location>
        <position position="351"/>
    </location>
</feature>
<evidence type="ECO:0000256" key="14">
    <source>
        <dbReference type="HAMAP-Rule" id="MF_01987"/>
    </source>
</evidence>
<dbReference type="GO" id="GO:0003700">
    <property type="term" value="F:DNA-binding transcription factor activity"/>
    <property type="evidence" value="ECO:0007669"/>
    <property type="project" value="InterPro"/>
</dbReference>
<dbReference type="GO" id="GO:0019303">
    <property type="term" value="P:D-ribose catabolic process"/>
    <property type="evidence" value="ECO:0007669"/>
    <property type="project" value="UniProtKB-UniRule"/>
</dbReference>
<dbReference type="InterPro" id="IPR036388">
    <property type="entry name" value="WH-like_DNA-bd_sf"/>
</dbReference>
<reference evidence="16 17" key="1">
    <citation type="submission" date="2018-05" db="EMBL/GenBank/DDBJ databases">
        <title>Genomic Encyclopedia of Type Strains, Phase IV (KMG-IV): sequencing the most valuable type-strain genomes for metagenomic binning, comparative biology and taxonomic classification.</title>
        <authorList>
            <person name="Goeker M."/>
        </authorList>
    </citation>
    <scope>NUCLEOTIDE SEQUENCE [LARGE SCALE GENOMIC DNA]</scope>
    <source>
        <strain evidence="16 17">DSM 19579</strain>
    </source>
</reference>
<evidence type="ECO:0000256" key="3">
    <source>
        <dbReference type="ARBA" id="ARBA00016943"/>
    </source>
</evidence>
<keyword evidence="6 14" id="KW-0547">Nucleotide-binding</keyword>
<evidence type="ECO:0000256" key="5">
    <source>
        <dbReference type="ARBA" id="ARBA00022723"/>
    </source>
</evidence>
<keyword evidence="9 14" id="KW-0460">Magnesium</keyword>
<dbReference type="Gene3D" id="3.40.1190.20">
    <property type="match status" value="1"/>
</dbReference>
<feature type="binding site" evidence="14">
    <location>
        <position position="283"/>
    </location>
    <ligand>
        <name>ATP</name>
        <dbReference type="ChEBI" id="CHEBI:30616"/>
    </ligand>
</feature>
<dbReference type="InterPro" id="IPR011611">
    <property type="entry name" value="PfkB_dom"/>
</dbReference>
<evidence type="ECO:0000256" key="12">
    <source>
        <dbReference type="ARBA" id="ARBA00023163"/>
    </source>
</evidence>
<dbReference type="AlphaFoldDB" id="A0A317Q7V5"/>
<keyword evidence="13 14" id="KW-0119">Carbohydrate metabolism</keyword>
<keyword evidence="11" id="KW-0805">Transcription regulation</keyword>
<evidence type="ECO:0000256" key="7">
    <source>
        <dbReference type="ARBA" id="ARBA00022777"/>
    </source>
</evidence>
<feature type="binding site" evidence="14">
    <location>
        <begin position="350"/>
        <end position="351"/>
    </location>
    <ligand>
        <name>ATP</name>
        <dbReference type="ChEBI" id="CHEBI:30616"/>
    </ligand>
</feature>
<gene>
    <name evidence="14" type="primary">rbsK</name>
    <name evidence="16" type="ORF">DES37_10243</name>
</gene>
<feature type="binding site" evidence="14">
    <location>
        <position position="381"/>
    </location>
    <ligand>
        <name>K(+)</name>
        <dbReference type="ChEBI" id="CHEBI:29103"/>
    </ligand>
</feature>
<dbReference type="PROSITE" id="PS00584">
    <property type="entry name" value="PFKB_KINASES_2"/>
    <property type="match status" value="1"/>
</dbReference>
<dbReference type="EC" id="2.7.1.15" evidence="2 14"/>
<dbReference type="InterPro" id="IPR001034">
    <property type="entry name" value="DeoR_HTH"/>
</dbReference>
<protein>
    <recommendedName>
        <fullName evidence="3 14">Ribokinase</fullName>
        <shortName evidence="14">RK</shortName>
        <ecNumber evidence="2 14">2.7.1.15</ecNumber>
    </recommendedName>
</protein>
<comment type="activity regulation">
    <text evidence="14">Activated by a monovalent cation that binds near, but not in, the active site. The most likely occupant of the site in vivo is potassium. Ion binding induces a conformational change that may alter substrate affinity.</text>
</comment>
<dbReference type="EMBL" id="QGTS01000002">
    <property type="protein sequence ID" value="PWW11441.1"/>
    <property type="molecule type" value="Genomic_DNA"/>
</dbReference>
<comment type="subcellular location">
    <subcellularLocation>
        <location evidence="14">Cytoplasm</location>
    </subcellularLocation>
</comment>
<comment type="cofactor">
    <cofactor evidence="14">
        <name>Mg(2+)</name>
        <dbReference type="ChEBI" id="CHEBI:18420"/>
    </cofactor>
    <text evidence="14">Requires a divalent cation, most likely magnesium in vivo, as an electrophilic catalyst to aid phosphoryl group transfer. It is the chelate of the metal and the nucleotide that is the actual substrate.</text>
</comment>
<feature type="binding site" evidence="14">
    <location>
        <position position="239"/>
    </location>
    <ligand>
        <name>substrate</name>
    </ligand>
</feature>
<comment type="function">
    <text evidence="14">Catalyzes the phosphorylation of ribose at O-5 in a reaction requiring ATP and magnesium. The resulting D-ribose-5-phosphate can then be used either for sythesis of nucleotides, histidine, and tryptophan, or as a component of the pentose phosphate pathway.</text>
</comment>
<dbReference type="SUPFAM" id="SSF46785">
    <property type="entry name" value="Winged helix' DNA-binding domain"/>
    <property type="match status" value="1"/>
</dbReference>
<keyword evidence="4 14" id="KW-0808">Transferase</keyword>
<dbReference type="FunFam" id="3.40.1190.20:FF:000019">
    <property type="entry name" value="Ribokinase"/>
    <property type="match status" value="1"/>
</dbReference>
<dbReference type="Proteomes" id="UP000246744">
    <property type="component" value="Unassembled WGS sequence"/>
</dbReference>
<evidence type="ECO:0000256" key="6">
    <source>
        <dbReference type="ARBA" id="ARBA00022741"/>
    </source>
</evidence>
<evidence type="ECO:0000313" key="16">
    <source>
        <dbReference type="EMBL" id="PWW11441.1"/>
    </source>
</evidence>
<comment type="pathway">
    <text evidence="14">Carbohydrate metabolism; D-ribose degradation; D-ribose 5-phosphate from beta-D-ribopyranose: step 2/2.</text>
</comment>
<evidence type="ECO:0000256" key="9">
    <source>
        <dbReference type="ARBA" id="ARBA00022842"/>
    </source>
</evidence>
<dbReference type="OrthoDB" id="9776822at2"/>
<dbReference type="SUPFAM" id="SSF53613">
    <property type="entry name" value="Ribokinase-like"/>
    <property type="match status" value="1"/>
</dbReference>
<feature type="binding site" evidence="14">
    <location>
        <begin position="109"/>
        <end position="111"/>
    </location>
    <ligand>
        <name>substrate</name>
    </ligand>
</feature>
<dbReference type="InterPro" id="IPR011877">
    <property type="entry name" value="Ribokinase"/>
</dbReference>
<proteinExistence type="inferred from homology"/>
<dbReference type="PANTHER" id="PTHR10584:SF166">
    <property type="entry name" value="RIBOKINASE"/>
    <property type="match status" value="1"/>
</dbReference>
<evidence type="ECO:0000313" key="17">
    <source>
        <dbReference type="Proteomes" id="UP000246744"/>
    </source>
</evidence>
<dbReference type="InterPro" id="IPR029056">
    <property type="entry name" value="Ribokinase-like"/>
</dbReference>
<name>A0A317Q7V5_9ENTR</name>
<evidence type="ECO:0000256" key="13">
    <source>
        <dbReference type="ARBA" id="ARBA00023277"/>
    </source>
</evidence>
<feature type="domain" description="HTH deoR-type" evidence="15">
    <location>
        <begin position="3"/>
        <end position="58"/>
    </location>
</feature>
<dbReference type="PROSITE" id="PS51000">
    <property type="entry name" value="HTH_DEOR_2"/>
    <property type="match status" value="1"/>
</dbReference>
<comment type="similarity">
    <text evidence="14">Belongs to the carbohydrate kinase PfkB family. Ribokinase subfamily.</text>
</comment>
<feature type="binding site" evidence="14">
    <location>
        <position position="345"/>
    </location>
    <ligand>
        <name>K(+)</name>
        <dbReference type="ChEBI" id="CHEBI:29103"/>
    </ligand>
</feature>
<dbReference type="InterPro" id="IPR036390">
    <property type="entry name" value="WH_DNA-bd_sf"/>
</dbReference>
<feature type="binding site" evidence="14">
    <location>
        <position position="351"/>
    </location>
    <ligand>
        <name>substrate</name>
    </ligand>
</feature>
<comment type="similarity">
    <text evidence="1">Belongs to the carbohydrate kinase pfkB family.</text>
</comment>
<comment type="subunit">
    <text evidence="14">Homodimer.</text>
</comment>
<evidence type="ECO:0000256" key="2">
    <source>
        <dbReference type="ARBA" id="ARBA00012035"/>
    </source>
</evidence>
<dbReference type="Pfam" id="PF00294">
    <property type="entry name" value="PfkB"/>
    <property type="match status" value="1"/>
</dbReference>
<evidence type="ECO:0000256" key="8">
    <source>
        <dbReference type="ARBA" id="ARBA00022840"/>
    </source>
</evidence>
<keyword evidence="10 14" id="KW-0630">Potassium</keyword>
<dbReference type="GO" id="GO:0005829">
    <property type="term" value="C:cytosol"/>
    <property type="evidence" value="ECO:0007669"/>
    <property type="project" value="TreeGrafter"/>
</dbReference>
<evidence type="ECO:0000256" key="11">
    <source>
        <dbReference type="ARBA" id="ARBA00023015"/>
    </source>
</evidence>
<keyword evidence="14" id="KW-0963">Cytoplasm</keyword>
<keyword evidence="8 14" id="KW-0067">ATP-binding</keyword>
<organism evidence="16 17">
    <name type="scientific">Mangrovibacter plantisponsor</name>
    <dbReference type="NCBI Taxonomy" id="451513"/>
    <lineage>
        <taxon>Bacteria</taxon>
        <taxon>Pseudomonadati</taxon>
        <taxon>Pseudomonadota</taxon>
        <taxon>Gammaproteobacteria</taxon>
        <taxon>Enterobacterales</taxon>
        <taxon>Enterobacteriaceae</taxon>
        <taxon>Mangrovibacter</taxon>
    </lineage>
</organism>
<dbReference type="Gene3D" id="1.10.10.10">
    <property type="entry name" value="Winged helix-like DNA-binding domain superfamily/Winged helix DNA-binding domain"/>
    <property type="match status" value="1"/>
</dbReference>
<evidence type="ECO:0000256" key="4">
    <source>
        <dbReference type="ARBA" id="ARBA00022679"/>
    </source>
</evidence>
<dbReference type="Pfam" id="PF08220">
    <property type="entry name" value="HTH_DeoR"/>
    <property type="match status" value="1"/>
</dbReference>
<feature type="binding site" evidence="14">
    <location>
        <position position="384"/>
    </location>
    <ligand>
        <name>K(+)</name>
        <dbReference type="ChEBI" id="CHEBI:29103"/>
    </ligand>
</feature>
<dbReference type="UniPathway" id="UPA00916">
    <property type="reaction ID" value="UER00889"/>
</dbReference>
<evidence type="ECO:0000256" key="1">
    <source>
        <dbReference type="ARBA" id="ARBA00005380"/>
    </source>
</evidence>
<dbReference type="GO" id="GO:0046872">
    <property type="term" value="F:metal ion binding"/>
    <property type="evidence" value="ECO:0007669"/>
    <property type="project" value="UniProtKB-KW"/>
</dbReference>
<keyword evidence="17" id="KW-1185">Reference proteome</keyword>
<dbReference type="SMART" id="SM00420">
    <property type="entry name" value="HTH_DEOR"/>
    <property type="match status" value="1"/>
</dbReference>
<dbReference type="RefSeq" id="WP_036114841.1">
    <property type="nucleotide sequence ID" value="NZ_QGTS01000002.1"/>
</dbReference>
<sequence>MFREERRNKILEHLDKNERVTVDWLSGHFAVTKETIRSDLAALVKQGLIRRCHGGAMIVRRNLQSRLISETGDNFEVLLKRLSEQEPVRNPDVSPHALRGKVCILGAFNVDIVAWVHRFPRGGESLLAQRSSLGPGGKGANQAMAASRAGAQVHFVAKVGKDQFSQFAFDHLASSGIHSFRLYQSEREPTGNALIYVSQDDGENMIAIYSGANKTLSSDEIASMSPELASSNVLLVQLENNFDATLNAMKLARALGVQVIMNPAPFSPDILGCIDLIDIITPNETEASLLSGVEITDLESARAAALAIVARGARRVIITMGSRGALIYDNQQFQHIPAFPALSVDTTGAGDAFNGALAAAIADGQTLAQAATFASAFASLAVEREGASNMPAYQQVISRLALR</sequence>
<dbReference type="PANTHER" id="PTHR10584">
    <property type="entry name" value="SUGAR KINASE"/>
    <property type="match status" value="1"/>
</dbReference>
<dbReference type="PRINTS" id="PR00990">
    <property type="entry name" value="RIBOKINASE"/>
</dbReference>
<dbReference type="InterPro" id="IPR002139">
    <property type="entry name" value="Ribo/fructo_kinase"/>
</dbReference>
<dbReference type="GO" id="GO:0005524">
    <property type="term" value="F:ATP binding"/>
    <property type="evidence" value="ECO:0007669"/>
    <property type="project" value="UniProtKB-UniRule"/>
</dbReference>
<accession>A0A317Q7V5</accession>
<keyword evidence="5 14" id="KW-0479">Metal-binding</keyword>
<feature type="binding site" evidence="14">
    <location>
        <position position="386"/>
    </location>
    <ligand>
        <name>K(+)</name>
        <dbReference type="ChEBI" id="CHEBI:29103"/>
    </ligand>
</feature>
<dbReference type="HAMAP" id="MF_01987">
    <property type="entry name" value="Ribokinase"/>
    <property type="match status" value="1"/>
</dbReference>
<dbReference type="InterPro" id="IPR002173">
    <property type="entry name" value="Carboh/pur_kinase_PfkB_CS"/>
</dbReference>